<keyword evidence="3" id="KW-1185">Reference proteome</keyword>
<evidence type="ECO:0000313" key="3">
    <source>
        <dbReference type="Proteomes" id="UP001597023"/>
    </source>
</evidence>
<evidence type="ECO:0000256" key="1">
    <source>
        <dbReference type="SAM" id="MobiDB-lite"/>
    </source>
</evidence>
<dbReference type="SUPFAM" id="SSF89392">
    <property type="entry name" value="Prokaryotic lipoproteins and lipoprotein localization factors"/>
    <property type="match status" value="1"/>
</dbReference>
<reference evidence="3" key="1">
    <citation type="journal article" date="2019" name="Int. J. Syst. Evol. Microbiol.">
        <title>The Global Catalogue of Microorganisms (GCM) 10K type strain sequencing project: providing services to taxonomists for standard genome sequencing and annotation.</title>
        <authorList>
            <consortium name="The Broad Institute Genomics Platform"/>
            <consortium name="The Broad Institute Genome Sequencing Center for Infectious Disease"/>
            <person name="Wu L."/>
            <person name="Ma J."/>
        </authorList>
    </citation>
    <scope>NUCLEOTIDE SEQUENCE [LARGE SCALE GENOMIC DNA]</scope>
    <source>
        <strain evidence="3">CGMCC 4.7400</strain>
    </source>
</reference>
<accession>A0ABW2WF26</accession>
<dbReference type="Proteomes" id="UP001597023">
    <property type="component" value="Unassembled WGS sequence"/>
</dbReference>
<feature type="compositionally biased region" description="Low complexity" evidence="1">
    <location>
        <begin position="10"/>
        <end position="31"/>
    </location>
</feature>
<name>A0ABW2WF26_9ACTN</name>
<dbReference type="Gene3D" id="2.50.20.20">
    <property type="match status" value="1"/>
</dbReference>
<feature type="region of interest" description="Disordered" evidence="1">
    <location>
        <begin position="254"/>
        <end position="275"/>
    </location>
</feature>
<evidence type="ECO:0000313" key="2">
    <source>
        <dbReference type="EMBL" id="MFD0316698.1"/>
    </source>
</evidence>
<sequence length="275" mass="29175">MMAACGSPGGSDAPTGPTATPAPTGSADGAPAAVREALRAVEKATGEAGSARVTSTTAMGRMLSMETTGLLSWARGPVGRLTLTYTGGEVADTMRELGSASMRARLLPDAYYARFGDAFAARTHGRHWIRYDHDSLKDLPGGSGAQLKEELERTAPVQPIELLLACESARRVGPDPVGGHPATRYSGTLEVAELADSPLKRRLTDAGVVTQSVDIWVDERNLLVKKVEKGQLEETGELRQTAFYDDYGVRVSVERPPSDDTVDFTELLDGQGQGS</sequence>
<feature type="region of interest" description="Disordered" evidence="1">
    <location>
        <begin position="1"/>
        <end position="31"/>
    </location>
</feature>
<dbReference type="RefSeq" id="WP_381618510.1">
    <property type="nucleotide sequence ID" value="NZ_JBHTEB010000001.1"/>
</dbReference>
<evidence type="ECO:0008006" key="4">
    <source>
        <dbReference type="Google" id="ProtNLM"/>
    </source>
</evidence>
<protein>
    <recommendedName>
        <fullName evidence="4">Lipoprotein</fullName>
    </recommendedName>
</protein>
<comment type="caution">
    <text evidence="2">The sequence shown here is derived from an EMBL/GenBank/DDBJ whole genome shotgun (WGS) entry which is preliminary data.</text>
</comment>
<dbReference type="InterPro" id="IPR029046">
    <property type="entry name" value="LolA/LolB/LppX"/>
</dbReference>
<dbReference type="EMBL" id="JBHTEB010000001">
    <property type="protein sequence ID" value="MFD0316698.1"/>
    <property type="molecule type" value="Genomic_DNA"/>
</dbReference>
<organism evidence="2 3">
    <name type="scientific">Streptomyces flavalbus</name>
    <dbReference type="NCBI Taxonomy" id="2665155"/>
    <lineage>
        <taxon>Bacteria</taxon>
        <taxon>Bacillati</taxon>
        <taxon>Actinomycetota</taxon>
        <taxon>Actinomycetes</taxon>
        <taxon>Kitasatosporales</taxon>
        <taxon>Streptomycetaceae</taxon>
        <taxon>Streptomyces</taxon>
    </lineage>
</organism>
<gene>
    <name evidence="2" type="ORF">ACFQZ6_21310</name>
</gene>
<proteinExistence type="predicted"/>